<reference evidence="6" key="1">
    <citation type="journal article" date="2019" name="Int. J. Syst. Evol. Microbiol.">
        <title>The Global Catalogue of Microorganisms (GCM) 10K type strain sequencing project: providing services to taxonomists for standard genome sequencing and annotation.</title>
        <authorList>
            <consortium name="The Broad Institute Genomics Platform"/>
            <consortium name="The Broad Institute Genome Sequencing Center for Infectious Disease"/>
            <person name="Wu L."/>
            <person name="Ma J."/>
        </authorList>
    </citation>
    <scope>NUCLEOTIDE SEQUENCE [LARGE SCALE GENOMIC DNA]</scope>
    <source>
        <strain evidence="6">JCM 13316</strain>
    </source>
</reference>
<keyword evidence="3" id="KW-0812">Transmembrane</keyword>
<sequence>MRHPKRHLREFLDEELPARRRAAVQTHLSRCAACRCAVEEERRLRSRLRAMKVPAPREDLASRIVADNAARPASAPGRGRARYAVAIGGILTMVSGLVLAGAYILGSVADEPLSQPQQAHLLAGWNQLAEQRAGSLSAEDVQQLRNAGWSCPELDALGFTLASARTLHVAGHPAVALELTRNGETLTVYEQRPRQGGANPEVLHAVSGRPVAEEGFSAPSGAPATTPRIWRDDARPGEAVLSARNVTYTLRSSVPGETLSSVVGELSLSESARLLVPARNPDSGAVDRVLNGLALLAGAGRSL</sequence>
<keyword evidence="3" id="KW-1133">Transmembrane helix</keyword>
<keyword evidence="1" id="KW-0805">Transcription regulation</keyword>
<dbReference type="Proteomes" id="UP001500784">
    <property type="component" value="Unassembled WGS sequence"/>
</dbReference>
<organism evidence="5 6">
    <name type="scientific">Arthrobacter gandavensis</name>
    <dbReference type="NCBI Taxonomy" id="169960"/>
    <lineage>
        <taxon>Bacteria</taxon>
        <taxon>Bacillati</taxon>
        <taxon>Actinomycetota</taxon>
        <taxon>Actinomycetes</taxon>
        <taxon>Micrococcales</taxon>
        <taxon>Micrococcaceae</taxon>
        <taxon>Arthrobacter</taxon>
    </lineage>
</organism>
<protein>
    <recommendedName>
        <fullName evidence="4">Putative zinc-finger domain-containing protein</fullName>
    </recommendedName>
</protein>
<evidence type="ECO:0000313" key="5">
    <source>
        <dbReference type="EMBL" id="GAA1913078.1"/>
    </source>
</evidence>
<name>A0ABP5AG26_9MICC</name>
<keyword evidence="2" id="KW-0804">Transcription</keyword>
<keyword evidence="6" id="KW-1185">Reference proteome</keyword>
<dbReference type="RefSeq" id="WP_152226677.1">
    <property type="nucleotide sequence ID" value="NZ_BAAALV010000002.1"/>
</dbReference>
<comment type="caution">
    <text evidence="5">The sequence shown here is derived from an EMBL/GenBank/DDBJ whole genome shotgun (WGS) entry which is preliminary data.</text>
</comment>
<dbReference type="Gene3D" id="1.10.10.1320">
    <property type="entry name" value="Anti-sigma factor, zinc-finger domain"/>
    <property type="match status" value="1"/>
</dbReference>
<dbReference type="EMBL" id="BAAALV010000002">
    <property type="protein sequence ID" value="GAA1913078.1"/>
    <property type="molecule type" value="Genomic_DNA"/>
</dbReference>
<dbReference type="Pfam" id="PF13490">
    <property type="entry name" value="zf-HC2"/>
    <property type="match status" value="1"/>
</dbReference>
<feature type="domain" description="Putative zinc-finger" evidence="4">
    <location>
        <begin position="7"/>
        <end position="35"/>
    </location>
</feature>
<proteinExistence type="predicted"/>
<evidence type="ECO:0000256" key="2">
    <source>
        <dbReference type="ARBA" id="ARBA00023163"/>
    </source>
</evidence>
<accession>A0ABP5AG26</accession>
<evidence type="ECO:0000256" key="3">
    <source>
        <dbReference type="SAM" id="Phobius"/>
    </source>
</evidence>
<keyword evidence="3" id="KW-0472">Membrane</keyword>
<evidence type="ECO:0000313" key="6">
    <source>
        <dbReference type="Proteomes" id="UP001500784"/>
    </source>
</evidence>
<evidence type="ECO:0000256" key="1">
    <source>
        <dbReference type="ARBA" id="ARBA00023015"/>
    </source>
</evidence>
<dbReference type="InterPro" id="IPR041916">
    <property type="entry name" value="Anti_sigma_zinc_sf"/>
</dbReference>
<feature type="transmembrane region" description="Helical" evidence="3">
    <location>
        <begin position="83"/>
        <end position="105"/>
    </location>
</feature>
<evidence type="ECO:0000259" key="4">
    <source>
        <dbReference type="Pfam" id="PF13490"/>
    </source>
</evidence>
<gene>
    <name evidence="5" type="ORF">GCM10009688_17630</name>
</gene>
<dbReference type="InterPro" id="IPR027383">
    <property type="entry name" value="Znf_put"/>
</dbReference>